<feature type="transmembrane region" description="Helical" evidence="5">
    <location>
        <begin position="150"/>
        <end position="169"/>
    </location>
</feature>
<evidence type="ECO:0000256" key="5">
    <source>
        <dbReference type="SAM" id="Phobius"/>
    </source>
</evidence>
<accession>A0A2M9R4P3</accession>
<comment type="subcellular location">
    <subcellularLocation>
        <location evidence="1">Membrane</location>
        <topology evidence="1">Multi-pass membrane protein</topology>
    </subcellularLocation>
</comment>
<evidence type="ECO:0000256" key="4">
    <source>
        <dbReference type="ARBA" id="ARBA00023136"/>
    </source>
</evidence>
<keyword evidence="4 5" id="KW-0472">Membrane</keyword>
<reference evidence="7 8" key="1">
    <citation type="submission" date="2017-06" db="EMBL/GenBank/DDBJ databases">
        <title>Description of Avrilella dinanensis gen. nov. sp. nov.</title>
        <authorList>
            <person name="Leyer C."/>
            <person name="Sassi M."/>
            <person name="Minet J."/>
            <person name="Kayal S."/>
            <person name="Cattoir V."/>
        </authorList>
    </citation>
    <scope>NUCLEOTIDE SEQUENCE [LARGE SCALE GENOMIC DNA]</scope>
    <source>
        <strain evidence="7 8">UR159</strain>
    </source>
</reference>
<comment type="caution">
    <text evidence="7">The sequence shown here is derived from an EMBL/GenBank/DDBJ whole genome shotgun (WGS) entry which is preliminary data.</text>
</comment>
<gene>
    <name evidence="7" type="ORF">CDL10_04330</name>
</gene>
<feature type="transmembrane region" description="Helical" evidence="5">
    <location>
        <begin position="80"/>
        <end position="100"/>
    </location>
</feature>
<evidence type="ECO:0000313" key="7">
    <source>
        <dbReference type="EMBL" id="PJR03834.1"/>
    </source>
</evidence>
<evidence type="ECO:0000259" key="6">
    <source>
        <dbReference type="Pfam" id="PF07291"/>
    </source>
</evidence>
<feature type="transmembrane region" description="Helical" evidence="5">
    <location>
        <begin position="51"/>
        <end position="73"/>
    </location>
</feature>
<keyword evidence="8" id="KW-1185">Reference proteome</keyword>
<dbReference type="GO" id="GO:0016020">
    <property type="term" value="C:membrane"/>
    <property type="evidence" value="ECO:0007669"/>
    <property type="project" value="UniProtKB-SubCell"/>
</dbReference>
<evidence type="ECO:0000313" key="8">
    <source>
        <dbReference type="Proteomes" id="UP000231960"/>
    </source>
</evidence>
<feature type="domain" description="Methylamine utilisation protein MauE" evidence="6">
    <location>
        <begin position="1"/>
        <end position="136"/>
    </location>
</feature>
<sequence>MRIITQIARLIVGILFIISGLIKLNDPLGFSFKLDEYFSEMVFNMPFLQPFALSIALFVVIAEVLLGVMLLIGYKRKFTLWSLFAMIVFFTFLTFYSAYFNKVTDCGCFGDAIPLTPWQSFYKDIALLVLILILLAGRKYIKPIFNATKGLVTVIVSLILCAGLGYHVLNHLPVIDFRPYKIGVDIKKGMEFPEGAQKDEFDIKFIYEVNGREEAFSMDNLGNIPEGAKFIRRDEKLISKGYEPPIHDFTIEKYGDDYLDDYLEEPKVVMVIAYDLNITDEKGLQKLAQLEQDAYDNGYEIIGLTSSSDDMIEKVKSQNKVDFEFYFCDATTLKTIIRANPGAVVMEYGVIKDKKHWNDLDKLKL</sequence>
<evidence type="ECO:0000256" key="2">
    <source>
        <dbReference type="ARBA" id="ARBA00022692"/>
    </source>
</evidence>
<dbReference type="GO" id="GO:0030416">
    <property type="term" value="P:methylamine metabolic process"/>
    <property type="evidence" value="ECO:0007669"/>
    <property type="project" value="InterPro"/>
</dbReference>
<dbReference type="InterPro" id="IPR009908">
    <property type="entry name" value="Methylamine_util_MauE"/>
</dbReference>
<dbReference type="Proteomes" id="UP000231960">
    <property type="component" value="Unassembled WGS sequence"/>
</dbReference>
<dbReference type="NCBIfam" id="NF045576">
    <property type="entry name" value="BT_3928_fam"/>
    <property type="match status" value="1"/>
</dbReference>
<evidence type="ECO:0000256" key="3">
    <source>
        <dbReference type="ARBA" id="ARBA00022989"/>
    </source>
</evidence>
<dbReference type="AlphaFoldDB" id="A0A2M9R4P3"/>
<feature type="transmembrane region" description="Helical" evidence="5">
    <location>
        <begin position="7"/>
        <end position="24"/>
    </location>
</feature>
<dbReference type="OrthoDB" id="648842at2"/>
<evidence type="ECO:0000256" key="1">
    <source>
        <dbReference type="ARBA" id="ARBA00004141"/>
    </source>
</evidence>
<keyword evidence="3 5" id="KW-1133">Transmembrane helix</keyword>
<feature type="transmembrane region" description="Helical" evidence="5">
    <location>
        <begin position="120"/>
        <end position="138"/>
    </location>
</feature>
<protein>
    <submittedName>
        <fullName evidence="7">DoxX family protein</fullName>
    </submittedName>
</protein>
<proteinExistence type="predicted"/>
<dbReference type="EMBL" id="NIPO01000001">
    <property type="protein sequence ID" value="PJR03834.1"/>
    <property type="molecule type" value="Genomic_DNA"/>
</dbReference>
<dbReference type="Pfam" id="PF07291">
    <property type="entry name" value="MauE"/>
    <property type="match status" value="1"/>
</dbReference>
<dbReference type="RefSeq" id="WP_100677402.1">
    <property type="nucleotide sequence ID" value="NZ_NIPO01000001.1"/>
</dbReference>
<keyword evidence="2 5" id="KW-0812">Transmembrane</keyword>
<organism evidence="7 8">
    <name type="scientific">Avrilella dinanensis</name>
    <dbReference type="NCBI Taxonomy" id="2008672"/>
    <lineage>
        <taxon>Bacteria</taxon>
        <taxon>Pseudomonadati</taxon>
        <taxon>Bacteroidota</taxon>
        <taxon>Flavobacteriia</taxon>
        <taxon>Flavobacteriales</taxon>
        <taxon>Flavobacteriaceae</taxon>
        <taxon>Avrilella</taxon>
    </lineage>
</organism>
<name>A0A2M9R4P3_9FLAO</name>